<evidence type="ECO:0000256" key="3">
    <source>
        <dbReference type="ARBA" id="ARBA00023269"/>
    </source>
</evidence>
<keyword evidence="3" id="KW-0238">DNA-binding</keyword>
<evidence type="ECO:0000313" key="6">
    <source>
        <dbReference type="Proteomes" id="UP000800040"/>
    </source>
</evidence>
<organism evidence="5 6">
    <name type="scientific">Decorospora gaudefroyi</name>
    <dbReference type="NCBI Taxonomy" id="184978"/>
    <lineage>
        <taxon>Eukaryota</taxon>
        <taxon>Fungi</taxon>
        <taxon>Dikarya</taxon>
        <taxon>Ascomycota</taxon>
        <taxon>Pezizomycotina</taxon>
        <taxon>Dothideomycetes</taxon>
        <taxon>Pleosporomycetidae</taxon>
        <taxon>Pleosporales</taxon>
        <taxon>Pleosporineae</taxon>
        <taxon>Pleosporaceae</taxon>
        <taxon>Decorospora</taxon>
    </lineage>
</organism>
<evidence type="ECO:0000256" key="4">
    <source>
        <dbReference type="SAM" id="MobiDB-lite"/>
    </source>
</evidence>
<dbReference type="PRINTS" id="PR00622">
    <property type="entry name" value="HISTONEH3"/>
</dbReference>
<proteinExistence type="predicted"/>
<evidence type="ECO:0000313" key="5">
    <source>
        <dbReference type="EMBL" id="KAF1838360.1"/>
    </source>
</evidence>
<sequence length="88" mass="10131">MSRLKPRAKAAPAKQTARKSIGRKVSKKNLAAKANRKTLLEKRPLLIHPRAQKKRHFKLGKLGFMLRKLSFSRVICKITNNIVLDLRF</sequence>
<keyword evidence="2" id="KW-0158">Chromosome</keyword>
<dbReference type="GO" id="GO:0000786">
    <property type="term" value="C:nucleosome"/>
    <property type="evidence" value="ECO:0007669"/>
    <property type="project" value="UniProtKB-KW"/>
</dbReference>
<feature type="region of interest" description="Disordered" evidence="4">
    <location>
        <begin position="1"/>
        <end position="34"/>
    </location>
</feature>
<dbReference type="OrthoDB" id="842664at2759"/>
<accession>A0A6A5KQE4</accession>
<dbReference type="Proteomes" id="UP000800040">
    <property type="component" value="Unassembled WGS sequence"/>
</dbReference>
<comment type="subcellular location">
    <subcellularLocation>
        <location evidence="1">Chromosome</location>
    </subcellularLocation>
</comment>
<evidence type="ECO:0000256" key="1">
    <source>
        <dbReference type="ARBA" id="ARBA00004286"/>
    </source>
</evidence>
<dbReference type="GO" id="GO:0030527">
    <property type="term" value="F:structural constituent of chromatin"/>
    <property type="evidence" value="ECO:0007669"/>
    <property type="project" value="InterPro"/>
</dbReference>
<name>A0A6A5KQE4_9PLEO</name>
<evidence type="ECO:0000256" key="2">
    <source>
        <dbReference type="ARBA" id="ARBA00022454"/>
    </source>
</evidence>
<reference evidence="5" key="1">
    <citation type="submission" date="2020-01" db="EMBL/GenBank/DDBJ databases">
        <authorList>
            <consortium name="DOE Joint Genome Institute"/>
            <person name="Haridas S."/>
            <person name="Albert R."/>
            <person name="Binder M."/>
            <person name="Bloem J."/>
            <person name="Labutti K."/>
            <person name="Salamov A."/>
            <person name="Andreopoulos B."/>
            <person name="Baker S.E."/>
            <person name="Barry K."/>
            <person name="Bills G."/>
            <person name="Bluhm B.H."/>
            <person name="Cannon C."/>
            <person name="Castanera R."/>
            <person name="Culley D.E."/>
            <person name="Daum C."/>
            <person name="Ezra D."/>
            <person name="Gonzalez J.B."/>
            <person name="Henrissat B."/>
            <person name="Kuo A."/>
            <person name="Liang C."/>
            <person name="Lipzen A."/>
            <person name="Lutzoni F."/>
            <person name="Magnuson J."/>
            <person name="Mondo S."/>
            <person name="Nolan M."/>
            <person name="Ohm R."/>
            <person name="Pangilinan J."/>
            <person name="Park H.-J."/>
            <person name="Ramirez L."/>
            <person name="Alfaro M."/>
            <person name="Sun H."/>
            <person name="Tritt A."/>
            <person name="Yoshinaga Y."/>
            <person name="Zwiers L.-H."/>
            <person name="Turgeon B.G."/>
            <person name="Goodwin S.B."/>
            <person name="Spatafora J.W."/>
            <person name="Crous P.W."/>
            <person name="Grigoriev I.V."/>
        </authorList>
    </citation>
    <scope>NUCLEOTIDE SEQUENCE</scope>
    <source>
        <strain evidence="5">P77</strain>
    </source>
</reference>
<gene>
    <name evidence="5" type="ORF">BDW02DRAFT_565190</name>
</gene>
<dbReference type="EMBL" id="ML975253">
    <property type="protein sequence ID" value="KAF1838360.1"/>
    <property type="molecule type" value="Genomic_DNA"/>
</dbReference>
<dbReference type="GO" id="GO:0003677">
    <property type="term" value="F:DNA binding"/>
    <property type="evidence" value="ECO:0007669"/>
    <property type="project" value="InterPro"/>
</dbReference>
<keyword evidence="3" id="KW-0544">Nucleosome core</keyword>
<keyword evidence="6" id="KW-1185">Reference proteome</keyword>
<dbReference type="AlphaFoldDB" id="A0A6A5KQE4"/>
<protein>
    <submittedName>
        <fullName evidence="5">Uncharacterized protein</fullName>
    </submittedName>
</protein>
<dbReference type="InterPro" id="IPR000164">
    <property type="entry name" value="Histone_H3/CENP-A"/>
</dbReference>
<feature type="compositionally biased region" description="Basic residues" evidence="4">
    <location>
        <begin position="16"/>
        <end position="27"/>
    </location>
</feature>